<dbReference type="EMBL" id="BLZA01000005">
    <property type="protein sequence ID" value="GHJ83994.1"/>
    <property type="molecule type" value="Genomic_DNA"/>
</dbReference>
<keyword evidence="3" id="KW-1185">Reference proteome</keyword>
<dbReference type="Pfam" id="PF13621">
    <property type="entry name" value="Cupin_8"/>
    <property type="match status" value="1"/>
</dbReference>
<dbReference type="Proteomes" id="UP000620104">
    <property type="component" value="Unassembled WGS sequence"/>
</dbReference>
<reference evidence="2" key="1">
    <citation type="submission" date="2020-07" db="EMBL/GenBank/DDBJ databases">
        <title>Draft Genome Sequence of a Deep-Sea Yeast, Naganishia (Cryptococcus) liquefaciens strain N6.</title>
        <authorList>
            <person name="Han Y.W."/>
            <person name="Kajitani R."/>
            <person name="Morimoto H."/>
            <person name="Parhat M."/>
            <person name="Tsubouchi H."/>
            <person name="Bakenova O."/>
            <person name="Ogata M."/>
            <person name="Argunhan B."/>
            <person name="Aoki R."/>
            <person name="Kajiwara S."/>
            <person name="Itoh T."/>
            <person name="Iwasaki H."/>
        </authorList>
    </citation>
    <scope>NUCLEOTIDE SEQUENCE</scope>
    <source>
        <strain evidence="2">N6</strain>
    </source>
</reference>
<protein>
    <recommendedName>
        <fullName evidence="1">JmjC domain-containing protein</fullName>
    </recommendedName>
</protein>
<evidence type="ECO:0000259" key="1">
    <source>
        <dbReference type="PROSITE" id="PS51184"/>
    </source>
</evidence>
<dbReference type="InterPro" id="IPR041667">
    <property type="entry name" value="Cupin_8"/>
</dbReference>
<evidence type="ECO:0000313" key="3">
    <source>
        <dbReference type="Proteomes" id="UP000620104"/>
    </source>
</evidence>
<dbReference type="InterPro" id="IPR014710">
    <property type="entry name" value="RmlC-like_jellyroll"/>
</dbReference>
<gene>
    <name evidence="2" type="ORF">NliqN6_0396</name>
</gene>
<dbReference type="SMART" id="SM00558">
    <property type="entry name" value="JmjC"/>
    <property type="match status" value="1"/>
</dbReference>
<dbReference type="AlphaFoldDB" id="A0A8H3YC73"/>
<evidence type="ECO:0000313" key="2">
    <source>
        <dbReference type="EMBL" id="GHJ83994.1"/>
    </source>
</evidence>
<feature type="domain" description="JmjC" evidence="1">
    <location>
        <begin position="148"/>
        <end position="333"/>
    </location>
</feature>
<proteinExistence type="predicted"/>
<comment type="caution">
    <text evidence="2">The sequence shown here is derived from an EMBL/GenBank/DDBJ whole genome shotgun (WGS) entry which is preliminary data.</text>
</comment>
<dbReference type="PANTHER" id="PTHR12461">
    <property type="entry name" value="HYPOXIA-INDUCIBLE FACTOR 1 ALPHA INHIBITOR-RELATED"/>
    <property type="match status" value="1"/>
</dbReference>
<dbReference type="SUPFAM" id="SSF51197">
    <property type="entry name" value="Clavaminate synthase-like"/>
    <property type="match status" value="1"/>
</dbReference>
<dbReference type="PANTHER" id="PTHR12461:SF99">
    <property type="entry name" value="BIFUNCTIONAL PEPTIDASE AND (3S)-LYSYL HYDROXYLASE JMJD7"/>
    <property type="match status" value="1"/>
</dbReference>
<dbReference type="PROSITE" id="PS51184">
    <property type="entry name" value="JMJC"/>
    <property type="match status" value="1"/>
</dbReference>
<name>A0A8H3YC73_9TREE</name>
<dbReference type="InterPro" id="IPR003347">
    <property type="entry name" value="JmjC_dom"/>
</dbReference>
<dbReference type="Gene3D" id="2.60.120.10">
    <property type="entry name" value="Jelly Rolls"/>
    <property type="match status" value="1"/>
</dbReference>
<dbReference type="OrthoDB" id="424465at2759"/>
<organism evidence="2 3">
    <name type="scientific">Naganishia liquefaciens</name>
    <dbReference type="NCBI Taxonomy" id="104408"/>
    <lineage>
        <taxon>Eukaryota</taxon>
        <taxon>Fungi</taxon>
        <taxon>Dikarya</taxon>
        <taxon>Basidiomycota</taxon>
        <taxon>Agaricomycotina</taxon>
        <taxon>Tremellomycetes</taxon>
        <taxon>Filobasidiales</taxon>
        <taxon>Filobasidiaceae</taxon>
        <taxon>Naganishia</taxon>
    </lineage>
</organism>
<sequence>MAPATKPIMAAIQKHLQALLDDYRDLAPPTCQRLSNVPNALEMLRLVHAGRPVIFDGFVPTKSSTSSQLDWCDPVSLSQVTGDAKLSIAVTPHGLADALHKATNGTTYFVQPMTEKMTLDAFFARLADKESEEVYYLQSQNGNIYRHSYEGETGNETATPELSAFQQYTESEVPFLSEALGRKPDAVNLWIGDDKSVTSLHRGGYENIYHLLSGSKTFRLFPPVEGYLLDTLFYPAATYTRFGHGANSSLMIQPDSEPTYPIPWISVDPLNLPRDTPLRPIEVTVREGETLFLPAGWYHHVMQSTGSQGICVAVNYWYDQTIQANTYALDRYVWRSLGRVDLLGEVDDESDDDTVT</sequence>
<accession>A0A8H3YC73</accession>